<dbReference type="EMBL" id="SDWY01000002">
    <property type="protein sequence ID" value="MDN6900185.1"/>
    <property type="molecule type" value="Genomic_DNA"/>
</dbReference>
<evidence type="ECO:0000313" key="12">
    <source>
        <dbReference type="EMBL" id="MDN6900185.1"/>
    </source>
</evidence>
<dbReference type="AlphaFoldDB" id="A0AAJ1RAE4"/>
<dbReference type="Proteomes" id="UP001167919">
    <property type="component" value="Unassembled WGS sequence"/>
</dbReference>
<dbReference type="CDD" id="cd06261">
    <property type="entry name" value="TM_PBP2"/>
    <property type="match status" value="1"/>
</dbReference>
<accession>A0AAJ1RAE4</accession>
<proteinExistence type="inferred from homology"/>
<evidence type="ECO:0000256" key="1">
    <source>
        <dbReference type="ARBA" id="ARBA00004651"/>
    </source>
</evidence>
<comment type="function">
    <text evidence="10">Part of the ABC transporter complex MalEFGK involved in maltose/maltodextrin import. Probably responsible for the translocation of the substrate across the membrane.</text>
</comment>
<organism evidence="12 13">
    <name type="scientific">Oenococcus sicerae</name>
    <dbReference type="NCBI Taxonomy" id="2203724"/>
    <lineage>
        <taxon>Bacteria</taxon>
        <taxon>Bacillati</taxon>
        <taxon>Bacillota</taxon>
        <taxon>Bacilli</taxon>
        <taxon>Lactobacillales</taxon>
        <taxon>Lactobacillaceae</taxon>
        <taxon>Oenococcus</taxon>
    </lineage>
</organism>
<evidence type="ECO:0000256" key="8">
    <source>
        <dbReference type="ARBA" id="ARBA00023136"/>
    </source>
</evidence>
<keyword evidence="6 9" id="KW-0812">Transmembrane</keyword>
<feature type="transmembrane region" description="Helical" evidence="9">
    <location>
        <begin position="204"/>
        <end position="228"/>
    </location>
</feature>
<evidence type="ECO:0000256" key="10">
    <source>
        <dbReference type="RuleBase" id="RU367050"/>
    </source>
</evidence>
<evidence type="ECO:0000256" key="5">
    <source>
        <dbReference type="ARBA" id="ARBA00022597"/>
    </source>
</evidence>
<keyword evidence="4 10" id="KW-1003">Cell membrane</keyword>
<dbReference type="InterPro" id="IPR000515">
    <property type="entry name" value="MetI-like"/>
</dbReference>
<dbReference type="SUPFAM" id="SSF161098">
    <property type="entry name" value="MetI-like"/>
    <property type="match status" value="1"/>
</dbReference>
<sequence>MNVFKRGDSVTRTSYFLMGYSNLYNHQFIKGLFFMFSEMFFIYWFLIYGLRSLLGLISLGKSASGEKYDAKLGSYVAIQGDNSMLILLYGLATVMAIALFIYLYRVNLKSARKIFEYQQQHRPLMTLKDDVSELLDDRLHLLFMSIPMIGILFLTVLPIFYMISVAFTNYDHSHLPPGHLFHWIGLSNFANIFSGDMASTFFPVLSWTLVWAVLATVSSFILGVLLAMLINTKGVKGQKVYRTIFILTMAIPQFISFLIWANMLNNAGLINSILENMGLITQPIPFLTDGLTAKVTVLVVNLWVGMPATMLISTGILQNLSQDQVEAAQIDGASKFQIFKSITFPQILFVMAPSLIQQFIGNINNFNVIFLLTGGGPSNSNFYNAGDTDLLVTWLYNLTLGTQDYNIASVIGILIFIFSAVFSLFMYKKVNKLQGVNG</sequence>
<evidence type="ECO:0000256" key="9">
    <source>
        <dbReference type="RuleBase" id="RU363032"/>
    </source>
</evidence>
<dbReference type="Pfam" id="PF00528">
    <property type="entry name" value="BPD_transp_1"/>
    <property type="match status" value="1"/>
</dbReference>
<comment type="caution">
    <text evidence="12">The sequence shown here is derived from an EMBL/GenBank/DDBJ whole genome shotgun (WGS) entry which is preliminary data.</text>
</comment>
<evidence type="ECO:0000256" key="6">
    <source>
        <dbReference type="ARBA" id="ARBA00022692"/>
    </source>
</evidence>
<evidence type="ECO:0000256" key="3">
    <source>
        <dbReference type="ARBA" id="ARBA00022448"/>
    </source>
</evidence>
<feature type="transmembrane region" description="Helical" evidence="9">
    <location>
        <begin position="28"/>
        <end position="50"/>
    </location>
</feature>
<keyword evidence="3 9" id="KW-0813">Transport</keyword>
<feature type="transmembrane region" description="Helical" evidence="9">
    <location>
        <begin position="240"/>
        <end position="261"/>
    </location>
</feature>
<keyword evidence="8 9" id="KW-0472">Membrane</keyword>
<name>A0AAJ1RAE4_9LACO</name>
<dbReference type="GO" id="GO:0042956">
    <property type="term" value="P:maltodextrin transmembrane transport"/>
    <property type="evidence" value="ECO:0007669"/>
    <property type="project" value="TreeGrafter"/>
</dbReference>
<reference evidence="12" key="1">
    <citation type="submission" date="2019-01" db="EMBL/GenBank/DDBJ databases">
        <title>Oenococcus sicerae UCMA17102.</title>
        <authorList>
            <person name="Cousin F.J."/>
            <person name="Le Guellec R."/>
            <person name="Cretenet M."/>
        </authorList>
    </citation>
    <scope>NUCLEOTIDE SEQUENCE</scope>
    <source>
        <strain evidence="12">UCMA17102</strain>
    </source>
</reference>
<dbReference type="PROSITE" id="PS50928">
    <property type="entry name" value="ABC_TM1"/>
    <property type="match status" value="1"/>
</dbReference>
<dbReference type="GO" id="GO:1990060">
    <property type="term" value="C:maltose transport complex"/>
    <property type="evidence" value="ECO:0007669"/>
    <property type="project" value="TreeGrafter"/>
</dbReference>
<gene>
    <name evidence="12" type="ORF">EVC35_04090</name>
</gene>
<feature type="transmembrane region" description="Helical" evidence="9">
    <location>
        <begin position="295"/>
        <end position="317"/>
    </location>
</feature>
<evidence type="ECO:0000256" key="2">
    <source>
        <dbReference type="ARBA" id="ARBA00009047"/>
    </source>
</evidence>
<evidence type="ECO:0000313" key="13">
    <source>
        <dbReference type="Proteomes" id="UP001167919"/>
    </source>
</evidence>
<dbReference type="PANTHER" id="PTHR47314">
    <property type="entry name" value="MALTOSE/MALTODEXTRIN TRANSPORT SYSTEM PERMEASE PROTEIN MALF"/>
    <property type="match status" value="1"/>
</dbReference>
<keyword evidence="7 9" id="KW-1133">Transmembrane helix</keyword>
<keyword evidence="5 10" id="KW-0762">Sugar transport</keyword>
<dbReference type="Gene3D" id="1.10.3720.10">
    <property type="entry name" value="MetI-like"/>
    <property type="match status" value="1"/>
</dbReference>
<feature type="domain" description="ABC transmembrane type-1" evidence="11">
    <location>
        <begin position="205"/>
        <end position="426"/>
    </location>
</feature>
<dbReference type="GO" id="GO:0015423">
    <property type="term" value="F:ABC-type maltose transporter activity"/>
    <property type="evidence" value="ECO:0007669"/>
    <property type="project" value="TreeGrafter"/>
</dbReference>
<evidence type="ECO:0000256" key="4">
    <source>
        <dbReference type="ARBA" id="ARBA00022475"/>
    </source>
</evidence>
<dbReference type="SUPFAM" id="SSF160964">
    <property type="entry name" value="MalF N-terminal region-like"/>
    <property type="match status" value="1"/>
</dbReference>
<evidence type="ECO:0000256" key="7">
    <source>
        <dbReference type="ARBA" id="ARBA00022989"/>
    </source>
</evidence>
<evidence type="ECO:0000259" key="11">
    <source>
        <dbReference type="PROSITE" id="PS50928"/>
    </source>
</evidence>
<dbReference type="PANTHER" id="PTHR47314:SF1">
    <property type="entry name" value="MALTOSE_MALTODEXTRIN TRANSPORT SYSTEM PERMEASE PROTEIN MALF"/>
    <property type="match status" value="1"/>
</dbReference>
<feature type="transmembrane region" description="Helical" evidence="9">
    <location>
        <begin position="405"/>
        <end position="427"/>
    </location>
</feature>
<comment type="subcellular location">
    <subcellularLocation>
        <location evidence="1 9">Cell membrane</location>
        <topology evidence="1 9">Multi-pass membrane protein</topology>
    </subcellularLocation>
</comment>
<feature type="transmembrane region" description="Helical" evidence="9">
    <location>
        <begin position="84"/>
        <end position="104"/>
    </location>
</feature>
<feature type="transmembrane region" description="Helical" evidence="9">
    <location>
        <begin position="141"/>
        <end position="163"/>
    </location>
</feature>
<feature type="transmembrane region" description="Helical" evidence="9">
    <location>
        <begin position="338"/>
        <end position="360"/>
    </location>
</feature>
<comment type="similarity">
    <text evidence="2 10">Belongs to the binding-protein-dependent transport system permease family. MalFG subfamily.</text>
</comment>
<dbReference type="InterPro" id="IPR035906">
    <property type="entry name" value="MetI-like_sf"/>
</dbReference>
<protein>
    <recommendedName>
        <fullName evidence="10">Maltose/maltodextrin transport system permease protein</fullName>
    </recommendedName>
</protein>